<sequence length="207" mass="23539">MSKKWYFGILITAFTMLVVMRQQAVVPNQEIVLEFISVEPTSEEAQNVIAVVKKQLKSVGVEYTRISKDKKSGKLKIAYYSDADVESIKRILFEDQNVALDYIVFDQNNNGNNKSSDDKDSKDFNFDVYEIQKGLDFGSDFNDKYIVEVRQEREGYSIDNTFNVVCVTYDHKINGLVKVAQKVNATTIIAFDNSSYEIPEVRAGPIS</sequence>
<evidence type="ECO:0000313" key="2">
    <source>
        <dbReference type="Proteomes" id="UP001327027"/>
    </source>
</evidence>
<accession>A0ABU5ZY70</accession>
<keyword evidence="2" id="KW-1185">Reference proteome</keyword>
<name>A0ABU5ZY70_9FLAO</name>
<evidence type="ECO:0000313" key="1">
    <source>
        <dbReference type="EMBL" id="MEB3346803.1"/>
    </source>
</evidence>
<gene>
    <name evidence="1" type="ORF">U6A24_15095</name>
</gene>
<reference evidence="1 2" key="1">
    <citation type="journal article" date="2013" name="Int. J. Syst. Evol. Microbiol.">
        <title>Aquimarina gracilis sp. nov., isolated from the gut microflora of a mussel, Mytilus coruscus, and emended description of Aquimarina spongiae.</title>
        <authorList>
            <person name="Park S.C."/>
            <person name="Choe H.N."/>
            <person name="Baik K.S."/>
            <person name="Seong C.N."/>
        </authorList>
    </citation>
    <scope>NUCLEOTIDE SEQUENCE [LARGE SCALE GENOMIC DNA]</scope>
    <source>
        <strain evidence="1 2">PSC32</strain>
    </source>
</reference>
<organism evidence="1 2">
    <name type="scientific">Aquimarina gracilis</name>
    <dbReference type="NCBI Taxonomy" id="874422"/>
    <lineage>
        <taxon>Bacteria</taxon>
        <taxon>Pseudomonadati</taxon>
        <taxon>Bacteroidota</taxon>
        <taxon>Flavobacteriia</taxon>
        <taxon>Flavobacteriales</taxon>
        <taxon>Flavobacteriaceae</taxon>
        <taxon>Aquimarina</taxon>
    </lineage>
</organism>
<dbReference type="RefSeq" id="WP_324180829.1">
    <property type="nucleotide sequence ID" value="NZ_BAABAW010000020.1"/>
</dbReference>
<protein>
    <submittedName>
        <fullName evidence="1">Uncharacterized protein</fullName>
    </submittedName>
</protein>
<dbReference type="Proteomes" id="UP001327027">
    <property type="component" value="Unassembled WGS sequence"/>
</dbReference>
<dbReference type="EMBL" id="JAYKLX010000007">
    <property type="protein sequence ID" value="MEB3346803.1"/>
    <property type="molecule type" value="Genomic_DNA"/>
</dbReference>
<comment type="caution">
    <text evidence="1">The sequence shown here is derived from an EMBL/GenBank/DDBJ whole genome shotgun (WGS) entry which is preliminary data.</text>
</comment>
<proteinExistence type="predicted"/>